<dbReference type="InterPro" id="IPR031983">
    <property type="entry name" value="DUF4786"/>
</dbReference>
<keyword evidence="2" id="KW-0732">Signal</keyword>
<sequence length="313" mass="35419">MCREFRLCLLGGLMLVVSGGFTAAATSEAISPDFETVRTSNAAVLNRLGLSPLEIPDGHHKKRLAGPEPPGFSSQTRIHQPYSRRHDRHRDSHVYIVKLPASPPYYTITKPHKASVRDDEITRTAGGLTLREFLGFHGNGKPAKIYHWNLPVVKKITEKKRLQNQMRIDQARRKFEDMKKRQQQPPVTGKTHDHHADSRPRQKTSPSVAKHVRNNDKRLRYSDGNEDALVERNDLADKTYRLGDSSVHRIRLGDQPHVSSPTNTFALKVKKHRKKAATSYYAPIATKSGSIRKNFPGNGKPKAFYVMEKSHNC</sequence>
<feature type="chain" id="PRO_5027773929" evidence="2">
    <location>
        <begin position="25"/>
        <end position="313"/>
    </location>
</feature>
<dbReference type="RefSeq" id="XP_014486057.1">
    <property type="nucleotide sequence ID" value="XM_014630571.1"/>
</dbReference>
<proteinExistence type="predicted"/>
<dbReference type="OrthoDB" id="6609132at2759"/>
<organism evidence="3 4">
    <name type="scientific">Dinoponera quadriceps</name>
    <name type="common">South American ant</name>
    <dbReference type="NCBI Taxonomy" id="609295"/>
    <lineage>
        <taxon>Eukaryota</taxon>
        <taxon>Metazoa</taxon>
        <taxon>Ecdysozoa</taxon>
        <taxon>Arthropoda</taxon>
        <taxon>Hexapoda</taxon>
        <taxon>Insecta</taxon>
        <taxon>Pterygota</taxon>
        <taxon>Neoptera</taxon>
        <taxon>Endopterygota</taxon>
        <taxon>Hymenoptera</taxon>
        <taxon>Apocrita</taxon>
        <taxon>Aculeata</taxon>
        <taxon>Formicoidea</taxon>
        <taxon>Formicidae</taxon>
        <taxon>Ponerinae</taxon>
        <taxon>Ponerini</taxon>
        <taxon>Dinoponera</taxon>
    </lineage>
</organism>
<dbReference type="Pfam" id="PF16027">
    <property type="entry name" value="DUF4786"/>
    <property type="match status" value="1"/>
</dbReference>
<evidence type="ECO:0000313" key="3">
    <source>
        <dbReference type="Proteomes" id="UP000515204"/>
    </source>
</evidence>
<feature type="signal peptide" evidence="2">
    <location>
        <begin position="1"/>
        <end position="24"/>
    </location>
</feature>
<keyword evidence="3" id="KW-1185">Reference proteome</keyword>
<feature type="region of interest" description="Disordered" evidence="1">
    <location>
        <begin position="56"/>
        <end position="89"/>
    </location>
</feature>
<accession>A0A6P3Y7P7</accession>
<dbReference type="AlphaFoldDB" id="A0A6P3Y7P7"/>
<feature type="compositionally biased region" description="Basic and acidic residues" evidence="1">
    <location>
        <begin position="190"/>
        <end position="200"/>
    </location>
</feature>
<dbReference type="GeneID" id="106750310"/>
<evidence type="ECO:0000256" key="1">
    <source>
        <dbReference type="SAM" id="MobiDB-lite"/>
    </source>
</evidence>
<dbReference type="Proteomes" id="UP000515204">
    <property type="component" value="Unplaced"/>
</dbReference>
<protein>
    <submittedName>
        <fullName evidence="4">Uncharacterized protein LOC106750310</fullName>
    </submittedName>
</protein>
<evidence type="ECO:0000256" key="2">
    <source>
        <dbReference type="SAM" id="SignalP"/>
    </source>
</evidence>
<name>A0A6P3Y7P7_DINQU</name>
<dbReference type="KEGG" id="dqu:106750310"/>
<gene>
    <name evidence="4" type="primary">LOC106750310</name>
</gene>
<feature type="compositionally biased region" description="Basic and acidic residues" evidence="1">
    <location>
        <begin position="213"/>
        <end position="223"/>
    </location>
</feature>
<reference evidence="4" key="1">
    <citation type="submission" date="2025-08" db="UniProtKB">
        <authorList>
            <consortium name="RefSeq"/>
        </authorList>
    </citation>
    <scope>IDENTIFICATION</scope>
</reference>
<feature type="region of interest" description="Disordered" evidence="1">
    <location>
        <begin position="172"/>
        <end position="223"/>
    </location>
</feature>
<evidence type="ECO:0000313" key="4">
    <source>
        <dbReference type="RefSeq" id="XP_014486057.1"/>
    </source>
</evidence>